<sequence>MKDSLDEARTPDAVTVSVTEARSQLIEAFVRPAPPALLDVQQRRRTWLLTCATSAIS</sequence>
<evidence type="ECO:0000313" key="1">
    <source>
        <dbReference type="EMBL" id="MDX3038872.1"/>
    </source>
</evidence>
<accession>A0ABU4MP46</accession>
<dbReference type="EMBL" id="JARAWJ010000011">
    <property type="protein sequence ID" value="MDX3038872.1"/>
    <property type="molecule type" value="Genomic_DNA"/>
</dbReference>
<dbReference type="Proteomes" id="UP001282474">
    <property type="component" value="Unassembled WGS sequence"/>
</dbReference>
<protein>
    <submittedName>
        <fullName evidence="1">Uncharacterized protein</fullName>
    </submittedName>
</protein>
<proteinExistence type="predicted"/>
<reference evidence="1 2" key="1">
    <citation type="journal article" date="2023" name="Microb. Genom.">
        <title>Mesoterricola silvestris gen. nov., sp. nov., Mesoterricola sediminis sp. nov., Geothrix oryzae sp. nov., Geothrix edaphica sp. nov., Geothrix rubra sp. nov., and Geothrix limicola sp. nov., six novel members of Acidobacteriota isolated from soils.</title>
        <authorList>
            <person name="Weisberg A.J."/>
            <person name="Pearce E."/>
            <person name="Kramer C.G."/>
            <person name="Chang J.H."/>
            <person name="Clarke C.R."/>
        </authorList>
    </citation>
    <scope>NUCLEOTIDE SEQUENCE [LARGE SCALE GENOMIC DNA]</scope>
    <source>
        <strain evidence="1 2">NE20-4-1</strain>
    </source>
</reference>
<keyword evidence="2" id="KW-1185">Reference proteome</keyword>
<name>A0ABU4MP46_9ACTN</name>
<evidence type="ECO:0000313" key="2">
    <source>
        <dbReference type="Proteomes" id="UP001282474"/>
    </source>
</evidence>
<organism evidence="1 2">
    <name type="scientific">Streptomyces caniscabiei</name>
    <dbReference type="NCBI Taxonomy" id="2746961"/>
    <lineage>
        <taxon>Bacteria</taxon>
        <taxon>Bacillati</taxon>
        <taxon>Actinomycetota</taxon>
        <taxon>Actinomycetes</taxon>
        <taxon>Kitasatosporales</taxon>
        <taxon>Streptomycetaceae</taxon>
        <taxon>Streptomyces</taxon>
    </lineage>
</organism>
<dbReference type="RefSeq" id="WP_159040942.1">
    <property type="nucleotide sequence ID" value="NZ_JABXWF010000015.1"/>
</dbReference>
<comment type="caution">
    <text evidence="1">The sequence shown here is derived from an EMBL/GenBank/DDBJ whole genome shotgun (WGS) entry which is preliminary data.</text>
</comment>
<gene>
    <name evidence="1" type="ORF">PV383_17055</name>
</gene>